<dbReference type="InterPro" id="IPR014716">
    <property type="entry name" value="Fibrinogen_a/b/g_C_1"/>
</dbReference>
<organism evidence="6 7">
    <name type="scientific">Oryzias javanicus</name>
    <name type="common">Javanese ricefish</name>
    <name type="synonym">Aplocheilus javanicus</name>
    <dbReference type="NCBI Taxonomy" id="123683"/>
    <lineage>
        <taxon>Eukaryota</taxon>
        <taxon>Metazoa</taxon>
        <taxon>Chordata</taxon>
        <taxon>Craniata</taxon>
        <taxon>Vertebrata</taxon>
        <taxon>Euteleostomi</taxon>
        <taxon>Actinopterygii</taxon>
        <taxon>Neopterygii</taxon>
        <taxon>Teleostei</taxon>
        <taxon>Neoteleostei</taxon>
        <taxon>Acanthomorphata</taxon>
        <taxon>Ovalentaria</taxon>
        <taxon>Atherinomorphae</taxon>
        <taxon>Beloniformes</taxon>
        <taxon>Adrianichthyidae</taxon>
        <taxon>Oryziinae</taxon>
        <taxon>Oryzias</taxon>
    </lineage>
</organism>
<dbReference type="AlphaFoldDB" id="A0A437DIX5"/>
<gene>
    <name evidence="6" type="ORF">OJAV_G00027360</name>
</gene>
<dbReference type="PANTHER" id="PTHR47221:SF7">
    <property type="entry name" value="FIBRINOGEN BETA CHAIN"/>
    <property type="match status" value="1"/>
</dbReference>
<comment type="subcellular location">
    <subcellularLocation>
        <location evidence="1">Secreted</location>
    </subcellularLocation>
</comment>
<protein>
    <recommendedName>
        <fullName evidence="5">Fibrinogen C-terminal domain-containing protein</fullName>
    </recommendedName>
</protein>
<dbReference type="GO" id="GO:0072377">
    <property type="term" value="P:blood coagulation, common pathway"/>
    <property type="evidence" value="ECO:0007669"/>
    <property type="project" value="TreeGrafter"/>
</dbReference>
<dbReference type="GO" id="GO:0005577">
    <property type="term" value="C:fibrinogen complex"/>
    <property type="evidence" value="ECO:0007669"/>
    <property type="project" value="TreeGrafter"/>
</dbReference>
<dbReference type="InterPro" id="IPR036056">
    <property type="entry name" value="Fibrinogen-like_C"/>
</dbReference>
<reference evidence="6 7" key="2">
    <citation type="submission" date="2019-01" db="EMBL/GenBank/DDBJ databases">
        <title>A chromosome length genome reference of the Java medaka (oryzias javanicus).</title>
        <authorList>
            <person name="Herpin A."/>
            <person name="Takehana Y."/>
            <person name="Naruse K."/>
            <person name="Ansai S."/>
            <person name="Kawaguchi M."/>
        </authorList>
    </citation>
    <scope>NUCLEOTIDE SEQUENCE [LARGE SCALE GENOMIC DNA]</scope>
    <source>
        <strain evidence="6">RS831</strain>
        <tissue evidence="6">Whole body</tissue>
    </source>
</reference>
<keyword evidence="2" id="KW-0964">Secreted</keyword>
<feature type="signal peptide" evidence="4">
    <location>
        <begin position="1"/>
        <end position="18"/>
    </location>
</feature>
<dbReference type="GO" id="GO:0005201">
    <property type="term" value="F:extracellular matrix structural constituent"/>
    <property type="evidence" value="ECO:0007669"/>
    <property type="project" value="TreeGrafter"/>
</dbReference>
<dbReference type="GO" id="GO:0030674">
    <property type="term" value="F:protein-macromolecule adaptor activity"/>
    <property type="evidence" value="ECO:0007669"/>
    <property type="project" value="TreeGrafter"/>
</dbReference>
<evidence type="ECO:0000313" key="6">
    <source>
        <dbReference type="EMBL" id="RVE74983.1"/>
    </source>
</evidence>
<keyword evidence="7" id="KW-1185">Reference proteome</keyword>
<dbReference type="SUPFAM" id="SSF56496">
    <property type="entry name" value="Fibrinogen C-terminal domain-like"/>
    <property type="match status" value="1"/>
</dbReference>
<evidence type="ECO:0000256" key="4">
    <source>
        <dbReference type="SAM" id="SignalP"/>
    </source>
</evidence>
<evidence type="ECO:0000259" key="5">
    <source>
        <dbReference type="PROSITE" id="PS51406"/>
    </source>
</evidence>
<dbReference type="NCBIfam" id="NF040941">
    <property type="entry name" value="GGGWT_bact"/>
    <property type="match status" value="1"/>
</dbReference>
<dbReference type="FunFam" id="3.90.215.10:FF:000001">
    <property type="entry name" value="Tenascin isoform 1"/>
    <property type="match status" value="1"/>
</dbReference>
<name>A0A437DIX5_ORYJA</name>
<dbReference type="PANTHER" id="PTHR47221">
    <property type="entry name" value="FIBRINOGEN ALPHA CHAIN"/>
    <property type="match status" value="1"/>
</dbReference>
<dbReference type="EMBL" id="CM012439">
    <property type="protein sequence ID" value="RVE74983.1"/>
    <property type="molecule type" value="Genomic_DNA"/>
</dbReference>
<reference evidence="6 7" key="1">
    <citation type="submission" date="2018-11" db="EMBL/GenBank/DDBJ databases">
        <authorList>
            <person name="Lopez-Roques C."/>
            <person name="Donnadieu C."/>
            <person name="Bouchez O."/>
            <person name="Klopp C."/>
            <person name="Cabau C."/>
            <person name="Zahm M."/>
        </authorList>
    </citation>
    <scope>NUCLEOTIDE SEQUENCE [LARGE SCALE GENOMIC DNA]</scope>
    <source>
        <strain evidence="6">RS831</strain>
        <tissue evidence="6">Whole body</tissue>
    </source>
</reference>
<dbReference type="CDD" id="cd00087">
    <property type="entry name" value="FReD"/>
    <property type="match status" value="1"/>
</dbReference>
<keyword evidence="3" id="KW-1015">Disulfide bond</keyword>
<evidence type="ECO:0000256" key="3">
    <source>
        <dbReference type="ARBA" id="ARBA00023157"/>
    </source>
</evidence>
<dbReference type="InterPro" id="IPR037579">
    <property type="entry name" value="FIB_ANG-like"/>
</dbReference>
<dbReference type="GO" id="GO:0070527">
    <property type="term" value="P:platelet aggregation"/>
    <property type="evidence" value="ECO:0007669"/>
    <property type="project" value="TreeGrafter"/>
</dbReference>
<dbReference type="GO" id="GO:0034116">
    <property type="term" value="P:positive regulation of heterotypic cell-cell adhesion"/>
    <property type="evidence" value="ECO:0007669"/>
    <property type="project" value="TreeGrafter"/>
</dbReference>
<feature type="chain" id="PRO_5019048614" description="Fibrinogen C-terminal domain-containing protein" evidence="4">
    <location>
        <begin position="19"/>
        <end position="271"/>
    </location>
</feature>
<feature type="domain" description="Fibrinogen C-terminal" evidence="5">
    <location>
        <begin position="16"/>
        <end position="232"/>
    </location>
</feature>
<dbReference type="Proteomes" id="UP000283210">
    <property type="component" value="Chromosome 3"/>
</dbReference>
<dbReference type="InterPro" id="IPR002181">
    <property type="entry name" value="Fibrinogen_a/b/g_C_dom"/>
</dbReference>
<keyword evidence="4" id="KW-0732">Signal</keyword>
<dbReference type="PROSITE" id="PS51406">
    <property type="entry name" value="FIBRINOGEN_C_2"/>
    <property type="match status" value="1"/>
</dbReference>
<sequence length="271" mass="30198">MEMLPVLLLLPVLGGCSDLLLPLDCSDIHNQPSGVYTIYPIGATSAVQVYCDMDSLEGKWTVFQRRMDGSVNFYRPWDQYRLGFGFAAGEYWLGLENIFHLTQRRKSELLIDMEDFEGNKSYARYSSFSVGSESDGYRLHLSGFIAGGAGDSFQLNGMKFSTFDKDQDTWEGNCARSFVGAFWYSNCHSENPNGVYRWGADDSLYAIGMEWISWKGRAYSLKAISMKIPSALTFSICVSGNPAAGPGVAAELLLQEDVWFHHLLAQTPSSC</sequence>
<accession>A0A437DIX5</accession>
<evidence type="ECO:0000313" key="7">
    <source>
        <dbReference type="Proteomes" id="UP000283210"/>
    </source>
</evidence>
<dbReference type="OrthoDB" id="7735550at2759"/>
<dbReference type="Pfam" id="PF00147">
    <property type="entry name" value="Fibrinogen_C"/>
    <property type="match status" value="1"/>
</dbReference>
<dbReference type="GO" id="GO:0042730">
    <property type="term" value="P:fibrinolysis"/>
    <property type="evidence" value="ECO:0007669"/>
    <property type="project" value="TreeGrafter"/>
</dbReference>
<evidence type="ECO:0000256" key="2">
    <source>
        <dbReference type="ARBA" id="ARBA00022525"/>
    </source>
</evidence>
<evidence type="ECO:0000256" key="1">
    <source>
        <dbReference type="ARBA" id="ARBA00004613"/>
    </source>
</evidence>
<proteinExistence type="predicted"/>
<dbReference type="Gene3D" id="3.90.215.10">
    <property type="entry name" value="Gamma Fibrinogen, chain A, domain 1"/>
    <property type="match status" value="1"/>
</dbReference>
<dbReference type="SMART" id="SM00186">
    <property type="entry name" value="FBG"/>
    <property type="match status" value="1"/>
</dbReference>